<dbReference type="Proteomes" id="UP000599578">
    <property type="component" value="Unassembled WGS sequence"/>
</dbReference>
<dbReference type="RefSeq" id="WP_188858899.1">
    <property type="nucleotide sequence ID" value="NZ_BMLT01000002.1"/>
</dbReference>
<organism evidence="1 2">
    <name type="scientific">Marinobacterium nitratireducens</name>
    <dbReference type="NCBI Taxonomy" id="518897"/>
    <lineage>
        <taxon>Bacteria</taxon>
        <taxon>Pseudomonadati</taxon>
        <taxon>Pseudomonadota</taxon>
        <taxon>Gammaproteobacteria</taxon>
        <taxon>Oceanospirillales</taxon>
        <taxon>Oceanospirillaceae</taxon>
        <taxon>Marinobacterium</taxon>
    </lineage>
</organism>
<reference evidence="1 2" key="1">
    <citation type="journal article" date="2014" name="Int. J. Syst. Evol. Microbiol.">
        <title>Complete genome sequence of Corynebacterium casei LMG S-19264T (=DSM 44701T), isolated from a smear-ripened cheese.</title>
        <authorList>
            <consortium name="US DOE Joint Genome Institute (JGI-PGF)"/>
            <person name="Walter F."/>
            <person name="Albersmeier A."/>
            <person name="Kalinowski J."/>
            <person name="Ruckert C."/>
        </authorList>
    </citation>
    <scope>NUCLEOTIDE SEQUENCE [LARGE SCALE GENOMIC DNA]</scope>
    <source>
        <strain evidence="1 2">CGMCC 1.7286</strain>
    </source>
</reference>
<protein>
    <submittedName>
        <fullName evidence="1">Uncharacterized protein</fullName>
    </submittedName>
</protein>
<keyword evidence="2" id="KW-1185">Reference proteome</keyword>
<name>A0A917Z982_9GAMM</name>
<evidence type="ECO:0000313" key="1">
    <source>
        <dbReference type="EMBL" id="GGO78225.1"/>
    </source>
</evidence>
<accession>A0A917Z982</accession>
<evidence type="ECO:0000313" key="2">
    <source>
        <dbReference type="Proteomes" id="UP000599578"/>
    </source>
</evidence>
<dbReference type="AlphaFoldDB" id="A0A917Z982"/>
<gene>
    <name evidence="1" type="ORF">GCM10011348_09630</name>
</gene>
<dbReference type="EMBL" id="BMLT01000002">
    <property type="protein sequence ID" value="GGO78225.1"/>
    <property type="molecule type" value="Genomic_DNA"/>
</dbReference>
<proteinExistence type="predicted"/>
<comment type="caution">
    <text evidence="1">The sequence shown here is derived from an EMBL/GenBank/DDBJ whole genome shotgun (WGS) entry which is preliminary data.</text>
</comment>
<sequence length="149" mass="16435">MPASTQDRIRKLNELLQLALEDSQVEVYGARSLIYHGGFYSNRTSLWSHSPTLLEKPDRGYLITATPKSALRLAVLAPEAIAPTLPATCQESDNLACGLLELCELIGHYCPVSGLDGFALTPLEGGNHYRHIVLFRPLDALNLYDMEPL</sequence>